<dbReference type="Proteomes" id="UP000288805">
    <property type="component" value="Unassembled WGS sequence"/>
</dbReference>
<dbReference type="SUPFAM" id="SSF56672">
    <property type="entry name" value="DNA/RNA polymerases"/>
    <property type="match status" value="1"/>
</dbReference>
<name>A0A438CEY6_VITVI</name>
<dbReference type="EMBL" id="QGNW01002269">
    <property type="protein sequence ID" value="RVW21772.1"/>
    <property type="molecule type" value="Genomic_DNA"/>
</dbReference>
<dbReference type="PANTHER" id="PTHR35046:SF9">
    <property type="entry name" value="RNA-DIRECTED DNA POLYMERASE"/>
    <property type="match status" value="1"/>
</dbReference>
<protein>
    <submittedName>
        <fullName evidence="1">Transposon Ty3-I Gag-Pol polyprotein</fullName>
    </submittedName>
</protein>
<dbReference type="PANTHER" id="PTHR35046">
    <property type="entry name" value="ZINC KNUCKLE (CCHC-TYPE) FAMILY PROTEIN"/>
    <property type="match status" value="1"/>
</dbReference>
<dbReference type="AlphaFoldDB" id="A0A438CEY6"/>
<accession>A0A438CEY6</accession>
<comment type="caution">
    <text evidence="1">The sequence shown here is derived from an EMBL/GenBank/DDBJ whole genome shotgun (WGS) entry which is preliminary data.</text>
</comment>
<sequence>MRPQWWEECIVQALQNLKEYSVQVQISEFDGWMELEEFVDWLDNIESYFDWKEVPEERKVKLFEAKLRGTATFWWKHYQHDREMREDEEKDCKEIFVIEEEGKQPGKSKATDDKEKGIEGDMVGRPWQFDRKTIHHGDKNTYSFYLGKEEGVEINERSGGCQEITTLPNLPCYRMSLKDHWELHRQVVELLKKGFIQESLSPYVVPSLLTPKKDGTWKICVVSRAINKITIKYRFPIPSLDDMLDKLAGS</sequence>
<gene>
    <name evidence="1" type="primary">TY3B-I_17</name>
    <name evidence="1" type="ORF">CK203_114430</name>
</gene>
<organism evidence="1 2">
    <name type="scientific">Vitis vinifera</name>
    <name type="common">Grape</name>
    <dbReference type="NCBI Taxonomy" id="29760"/>
    <lineage>
        <taxon>Eukaryota</taxon>
        <taxon>Viridiplantae</taxon>
        <taxon>Streptophyta</taxon>
        <taxon>Embryophyta</taxon>
        <taxon>Tracheophyta</taxon>
        <taxon>Spermatophyta</taxon>
        <taxon>Magnoliopsida</taxon>
        <taxon>eudicotyledons</taxon>
        <taxon>Gunneridae</taxon>
        <taxon>Pentapetalae</taxon>
        <taxon>rosids</taxon>
        <taxon>Vitales</taxon>
        <taxon>Vitaceae</taxon>
        <taxon>Viteae</taxon>
        <taxon>Vitis</taxon>
    </lineage>
</organism>
<dbReference type="Gene3D" id="3.10.10.10">
    <property type="entry name" value="HIV Type 1 Reverse Transcriptase, subunit A, domain 1"/>
    <property type="match status" value="1"/>
</dbReference>
<evidence type="ECO:0000313" key="2">
    <source>
        <dbReference type="Proteomes" id="UP000288805"/>
    </source>
</evidence>
<reference evidence="1 2" key="1">
    <citation type="journal article" date="2018" name="PLoS Genet.">
        <title>Population sequencing reveals clonal diversity and ancestral inbreeding in the grapevine cultivar Chardonnay.</title>
        <authorList>
            <person name="Roach M.J."/>
            <person name="Johnson D.L."/>
            <person name="Bohlmann J."/>
            <person name="van Vuuren H.J."/>
            <person name="Jones S.J."/>
            <person name="Pretorius I.S."/>
            <person name="Schmidt S.A."/>
            <person name="Borneman A.R."/>
        </authorList>
    </citation>
    <scope>NUCLEOTIDE SEQUENCE [LARGE SCALE GENOMIC DNA]</scope>
    <source>
        <strain evidence="2">cv. Chardonnay</strain>
        <tissue evidence="1">Leaf</tissue>
    </source>
</reference>
<evidence type="ECO:0000313" key="1">
    <source>
        <dbReference type="EMBL" id="RVW21772.1"/>
    </source>
</evidence>
<dbReference type="InterPro" id="IPR043502">
    <property type="entry name" value="DNA/RNA_pol_sf"/>
</dbReference>
<proteinExistence type="predicted"/>